<comment type="caution">
    <text evidence="1">The sequence shown here is derived from an EMBL/GenBank/DDBJ whole genome shotgun (WGS) entry which is preliminary data.</text>
</comment>
<dbReference type="EMBL" id="JASVWL010000001">
    <property type="protein sequence ID" value="MDL5353548.1"/>
    <property type="molecule type" value="Genomic_DNA"/>
</dbReference>
<proteinExistence type="predicted"/>
<gene>
    <name evidence="1" type="ORF">QSH02_01665</name>
</gene>
<evidence type="ECO:0000313" key="2">
    <source>
        <dbReference type="Proteomes" id="UP001224739"/>
    </source>
</evidence>
<sequence>MSKLIATYKVRPLKDGECFYCHNGCGECKTVEVNENNVVINGEVIEYTKADVSSCCHSNVGIWDDKNDCDATEPVYVYKEVE</sequence>
<dbReference type="Proteomes" id="UP001224739">
    <property type="component" value="Unassembled WGS sequence"/>
</dbReference>
<dbReference type="AlphaFoldDB" id="A0AAW7CJ45"/>
<accession>A0AAW7CJ45</accession>
<evidence type="ECO:0008006" key="3">
    <source>
        <dbReference type="Google" id="ProtNLM"/>
    </source>
</evidence>
<name>A0AAW7CJ45_9GAMM</name>
<dbReference type="GeneID" id="83611303"/>
<evidence type="ECO:0000313" key="1">
    <source>
        <dbReference type="EMBL" id="MDL5353548.1"/>
    </source>
</evidence>
<organism evidence="1 2">
    <name type="scientific">Proteus faecis</name>
    <dbReference type="NCBI Taxonomy" id="2050967"/>
    <lineage>
        <taxon>Bacteria</taxon>
        <taxon>Pseudomonadati</taxon>
        <taxon>Pseudomonadota</taxon>
        <taxon>Gammaproteobacteria</taxon>
        <taxon>Enterobacterales</taxon>
        <taxon>Morganellaceae</taxon>
        <taxon>Proteus</taxon>
    </lineage>
</organism>
<dbReference type="RefSeq" id="WP_286038788.1">
    <property type="nucleotide sequence ID" value="NZ_JASVWJ010000001.1"/>
</dbReference>
<reference evidence="1" key="1">
    <citation type="submission" date="2023-06" db="EMBL/GenBank/DDBJ databases">
        <title>Acute promotion of culturable opportunistic pathogens and persistent increase of antibiotic resistance following antibiotic exposure in mouse gut microbiota.</title>
        <authorList>
            <person name="Li L."/>
            <person name="Wang B."/>
            <person name="Sun Y."/>
            <person name="Wang M."/>
            <person name="Xu H."/>
        </authorList>
    </citation>
    <scope>NUCLEOTIDE SEQUENCE</scope>
    <source>
        <strain evidence="1">EPA10_1</strain>
    </source>
</reference>
<protein>
    <recommendedName>
        <fullName evidence="3">Phage protein</fullName>
    </recommendedName>
</protein>